<evidence type="ECO:0000313" key="12">
    <source>
        <dbReference type="EMBL" id="KAG7535911.1"/>
    </source>
</evidence>
<evidence type="ECO:0000256" key="5">
    <source>
        <dbReference type="ARBA" id="ARBA00023055"/>
    </source>
</evidence>
<dbReference type="GO" id="GO:1990456">
    <property type="term" value="P:mitochondrion-endoplasmic reticulum membrane tethering"/>
    <property type="evidence" value="ECO:0007669"/>
    <property type="project" value="TreeGrafter"/>
</dbReference>
<evidence type="ECO:0000256" key="10">
    <source>
        <dbReference type="SAM" id="MobiDB-lite"/>
    </source>
</evidence>
<keyword evidence="3 9" id="KW-1000">Mitochondrion outer membrane</keyword>
<organism evidence="12 13">
    <name type="scientific">Filobasidium floriforme</name>
    <dbReference type="NCBI Taxonomy" id="5210"/>
    <lineage>
        <taxon>Eukaryota</taxon>
        <taxon>Fungi</taxon>
        <taxon>Dikarya</taxon>
        <taxon>Basidiomycota</taxon>
        <taxon>Agaricomycotina</taxon>
        <taxon>Tremellomycetes</taxon>
        <taxon>Filobasidiales</taxon>
        <taxon>Filobasidiaceae</taxon>
        <taxon>Filobasidium</taxon>
    </lineage>
</organism>
<evidence type="ECO:0000256" key="7">
    <source>
        <dbReference type="ARBA" id="ARBA00023128"/>
    </source>
</evidence>
<keyword evidence="7 9" id="KW-0496">Mitochondrion</keyword>
<evidence type="ECO:0000256" key="3">
    <source>
        <dbReference type="ARBA" id="ARBA00022787"/>
    </source>
</evidence>
<dbReference type="Pfam" id="PF26544">
    <property type="entry name" value="Mdm12"/>
    <property type="match status" value="2"/>
</dbReference>
<comment type="caution">
    <text evidence="12">The sequence shown here is derived from an EMBL/GenBank/DDBJ whole genome shotgun (WGS) entry which is preliminary data.</text>
</comment>
<reference evidence="12" key="1">
    <citation type="submission" date="2020-04" db="EMBL/GenBank/DDBJ databases">
        <title>Analysis of mating type loci in Filobasidium floriforme.</title>
        <authorList>
            <person name="Nowrousian M."/>
        </authorList>
    </citation>
    <scope>NUCLEOTIDE SEQUENCE</scope>
    <source>
        <strain evidence="12">CBS 6242</strain>
    </source>
</reference>
<comment type="similarity">
    <text evidence="9">Belongs to the MDM12 family.</text>
</comment>
<evidence type="ECO:0000256" key="1">
    <source>
        <dbReference type="ARBA" id="ARBA00004370"/>
    </source>
</evidence>
<keyword evidence="4 9" id="KW-0256">Endoplasmic reticulum</keyword>
<dbReference type="PANTHER" id="PTHR28204">
    <property type="entry name" value="MITOCHONDRIAL DISTRIBUTION AND MORPHOLOGY PROTEIN 12"/>
    <property type="match status" value="1"/>
</dbReference>
<feature type="region of interest" description="Disordered" evidence="10">
    <location>
        <begin position="73"/>
        <end position="97"/>
    </location>
</feature>
<feature type="region of interest" description="Disordered" evidence="10">
    <location>
        <begin position="304"/>
        <end position="344"/>
    </location>
</feature>
<feature type="region of interest" description="Disordered" evidence="10">
    <location>
        <begin position="162"/>
        <end position="206"/>
    </location>
</feature>
<evidence type="ECO:0000259" key="11">
    <source>
        <dbReference type="PROSITE" id="PS51847"/>
    </source>
</evidence>
<dbReference type="InterPro" id="IPR027532">
    <property type="entry name" value="Mdm12"/>
</dbReference>
<accession>A0A8K0JKF4</accession>
<protein>
    <recommendedName>
        <fullName evidence="9">Mitochondrial distribution and morphology protein 12</fullName>
    </recommendedName>
    <alternativeName>
        <fullName evidence="9">Mitochondrial inheritance component MDM12</fullName>
    </alternativeName>
</protein>
<evidence type="ECO:0000313" key="13">
    <source>
        <dbReference type="Proteomes" id="UP000812966"/>
    </source>
</evidence>
<evidence type="ECO:0000256" key="9">
    <source>
        <dbReference type="HAMAP-Rule" id="MF_03104"/>
    </source>
</evidence>
<evidence type="ECO:0000256" key="2">
    <source>
        <dbReference type="ARBA" id="ARBA00022448"/>
    </source>
</evidence>
<dbReference type="GO" id="GO:0008289">
    <property type="term" value="F:lipid binding"/>
    <property type="evidence" value="ECO:0007669"/>
    <property type="project" value="UniProtKB-KW"/>
</dbReference>
<dbReference type="GO" id="GO:0045040">
    <property type="term" value="P:protein insertion into mitochondrial outer membrane"/>
    <property type="evidence" value="ECO:0007669"/>
    <property type="project" value="UniProtKB-UniRule"/>
</dbReference>
<dbReference type="AlphaFoldDB" id="A0A8K0JKF4"/>
<dbReference type="InterPro" id="IPR031468">
    <property type="entry name" value="SMP_LBD"/>
</dbReference>
<keyword evidence="8 9" id="KW-0472">Membrane</keyword>
<dbReference type="PANTHER" id="PTHR28204:SF1">
    <property type="entry name" value="MITOCHONDRIAL DISTRIBUTION AND MORPHOLOGY PROTEIN 12"/>
    <property type="match status" value="1"/>
</dbReference>
<keyword evidence="5" id="KW-0445">Lipid transport</keyword>
<dbReference type="EMBL" id="JABELV010000067">
    <property type="protein sequence ID" value="KAG7535911.1"/>
    <property type="molecule type" value="Genomic_DNA"/>
</dbReference>
<name>A0A8K0JKF4_9TREE</name>
<sequence length="413" mass="45137">MSIEIDWSLLSTVTSGETLADRLLVALNKQLDSASRPSYLGPIQVTEFTFGTVGPDVEIRDIGDVWKVFEENDAESEDEHADQYPIPHTTGPDGPLADSYDGFDDRWDQDDETTSVLSGMLSPRAAMTGMGGAGIGIGAGMGINLAAGMLGHGGASPFNASLYSHSRTQSHKGPRKNGNHRNGYGNRYHRHGNHYDERGRSASHTPPLTLNYTPIEIPIQPPEPEPQPLPSLQFMVHIDHRPNMCITMNTTLQINYPSPMFMTLPLKLRITGFTLSADVVLAFNGPKRRLHLCIVDEADASTPSPAQSYAPSVSQYMSPDSSYPSTPGPGFNTNTRSGPHGFQDRYEPRSFAGDQSKPIGTRLLPSLQVESEIGQADVHALRNVGKVENFVLTLVRKTLVDEMVFPNYHTIAL</sequence>
<comment type="function">
    <text evidence="9">Component of the ERMES/MDM complex, which serves as a molecular tether to connect the endoplasmic reticulum (ER) and mitochondria. Components of this complex are involved in the control of mitochondrial shape and protein biogenesis, and function in nonvesicular lipid trafficking between the ER and mitochondria. MDM12 is required for the interaction of the ER-resident membrane protein MMM1 and the outer mitochondrial membrane-resident beta-barrel protein MDM10. The MDM12-MMM1 subcomplex functions in the major beta-barrel assembly pathway that is responsible for biogenesis of all mitochondrial outer membrane beta-barrel proteins, and acts in a late step after the SAM complex. The MDM10-MDM12-MMM1 subcomplex further acts in the TOM40-specific pathway after the action of the MDM12-MMM1 complex. Essential for establishing and maintaining the structure of mitochondria and maintenance of mtDNA nucleoids.</text>
</comment>
<feature type="domain" description="SMP-LTD" evidence="11">
    <location>
        <begin position="1"/>
        <end position="413"/>
    </location>
</feature>
<dbReference type="Proteomes" id="UP000812966">
    <property type="component" value="Unassembled WGS sequence"/>
</dbReference>
<feature type="compositionally biased region" description="Basic residues" evidence="10">
    <location>
        <begin position="168"/>
        <end position="179"/>
    </location>
</feature>
<dbReference type="CDD" id="cd21672">
    <property type="entry name" value="SMP_Mdm12"/>
    <property type="match status" value="1"/>
</dbReference>
<gene>
    <name evidence="9" type="primary">MDM12</name>
    <name evidence="12" type="ORF">FFLO_03582</name>
</gene>
<keyword evidence="13" id="KW-1185">Reference proteome</keyword>
<proteinExistence type="inferred from homology"/>
<dbReference type="GO" id="GO:0032865">
    <property type="term" value="C:ERMES complex"/>
    <property type="evidence" value="ECO:0007669"/>
    <property type="project" value="UniProtKB-UniRule"/>
</dbReference>
<comment type="subcellular location">
    <subcellularLocation>
        <location evidence="1">Membrane</location>
    </subcellularLocation>
    <subcellularLocation>
        <location evidence="9">Mitochondrion outer membrane</location>
        <topology evidence="9">Peripheral membrane protein</topology>
        <orientation evidence="9">Cytoplasmic side</orientation>
    </subcellularLocation>
    <subcellularLocation>
        <location evidence="9">Endoplasmic reticulum membrane</location>
        <topology evidence="9">Peripheral membrane protein</topology>
        <orientation evidence="9">Cytoplasmic side</orientation>
    </subcellularLocation>
    <text evidence="9">The ERMES/MDM complex localizes to a few discrete foci (around 10 per single cell), that represent mitochondria-endoplasmic reticulum junctions. These foci are often found next to mtDNA nucleoids.</text>
</comment>
<evidence type="ECO:0000256" key="6">
    <source>
        <dbReference type="ARBA" id="ARBA00023121"/>
    </source>
</evidence>
<dbReference type="GO" id="GO:0015914">
    <property type="term" value="P:phospholipid transport"/>
    <property type="evidence" value="ECO:0007669"/>
    <property type="project" value="TreeGrafter"/>
</dbReference>
<keyword evidence="2" id="KW-0813">Transport</keyword>
<comment type="subunit">
    <text evidence="9">Component of the ER-mitochondria encounter structure (ERMES) or MDM complex, composed of MMM1, MDM10, MDM12 and MDM34. A MMM1 homodimer associates with one molecule of MDM12 on each side in a pairwise head-to-tail manner, and the SMP-LTD domains of MMM1 and MDM12 generate a continuous hydrophobic tunnel for phospholipid trafficking.</text>
</comment>
<dbReference type="PROSITE" id="PS51847">
    <property type="entry name" value="SMP"/>
    <property type="match status" value="1"/>
</dbReference>
<evidence type="ECO:0000256" key="4">
    <source>
        <dbReference type="ARBA" id="ARBA00022824"/>
    </source>
</evidence>
<dbReference type="GO" id="GO:0005789">
    <property type="term" value="C:endoplasmic reticulum membrane"/>
    <property type="evidence" value="ECO:0007669"/>
    <property type="project" value="UniProtKB-SubCell"/>
</dbReference>
<keyword evidence="6" id="KW-0446">Lipid-binding</keyword>
<feature type="compositionally biased region" description="Polar residues" evidence="10">
    <location>
        <begin position="304"/>
        <end position="337"/>
    </location>
</feature>
<evidence type="ECO:0000256" key="8">
    <source>
        <dbReference type="ARBA" id="ARBA00023136"/>
    </source>
</evidence>
<dbReference type="HAMAP" id="MF_03104">
    <property type="entry name" value="Mdm12"/>
    <property type="match status" value="1"/>
</dbReference>